<sequence>MVITGLHRLVNEKGGMLRGKRVGLVTHAAAVTPDLQAAPDALVESGVALRALFAPEHGLESAEADADPVAHSVHPRFSIPIYSLYGETRRPTPAMLNDLDVLVFDMQDVGARFYTYLSTLFHVLTAAGEFGLPVIVLDRPNPINGLAIEGPLLEPGFESFVGVAPLPVRHGMTMGELARWLNAECNLRADLTVIPMEGWRRAMWFDDTGLPWAPPSPAMPHVSTATVYPGACLVEGTTLSEGRGTALPFELIGAPWLDAYGLAQSLNALGLPGVRFRPAQFIPSAGKHAGRLCQGVQVHVVDREALQPVRMGLHLVAACRTMAPGDFAFLPASWEGRAPHFDLLMGTSAPRAGLEAGASVAEIVALWRASEQEFHRQRAFALLYA</sequence>
<proteinExistence type="predicted"/>
<dbReference type="Gene3D" id="3.40.50.12170">
    <property type="entry name" value="Uncharacterised protein PF07075, DUF1343"/>
    <property type="match status" value="1"/>
</dbReference>
<accession>A0A2M8QFA0</accession>
<evidence type="ECO:0000313" key="3">
    <source>
        <dbReference type="EMBL" id="PJF48471.1"/>
    </source>
</evidence>
<feature type="domain" description="Peptidoglycan beta-N-acetylmuramidase NamZ N-terminal" evidence="1">
    <location>
        <begin position="22"/>
        <end position="222"/>
    </location>
</feature>
<dbReference type="AlphaFoldDB" id="A0A2M8QFA0"/>
<gene>
    <name evidence="3" type="ORF">CUN48_03480</name>
</gene>
<dbReference type="Pfam" id="PF20732">
    <property type="entry name" value="NamZ_C"/>
    <property type="match status" value="1"/>
</dbReference>
<dbReference type="PANTHER" id="PTHR42915:SF1">
    <property type="entry name" value="PEPTIDOGLYCAN BETA-N-ACETYLMURAMIDASE NAMZ"/>
    <property type="match status" value="1"/>
</dbReference>
<dbReference type="InterPro" id="IPR048503">
    <property type="entry name" value="NamZ_C"/>
</dbReference>
<evidence type="ECO:0000259" key="2">
    <source>
        <dbReference type="Pfam" id="PF20732"/>
    </source>
</evidence>
<dbReference type="GO" id="GO:0033922">
    <property type="term" value="F:peptidoglycan beta-N-acetylmuramidase activity"/>
    <property type="evidence" value="ECO:0007669"/>
    <property type="project" value="InterPro"/>
</dbReference>
<evidence type="ECO:0000313" key="4">
    <source>
        <dbReference type="Proteomes" id="UP000230790"/>
    </source>
</evidence>
<protein>
    <submittedName>
        <fullName evidence="3">DUF1343 domain-containing protein</fullName>
    </submittedName>
</protein>
<dbReference type="PANTHER" id="PTHR42915">
    <property type="entry name" value="HYPOTHETICAL 460 KDA PROTEIN IN FEUA-SIGW INTERGENIC REGION [PRECURSOR]"/>
    <property type="match status" value="1"/>
</dbReference>
<name>A0A2M8QFA0_9CHLR</name>
<dbReference type="PIRSF" id="PIRSF016719">
    <property type="entry name" value="UCP016719"/>
    <property type="match status" value="1"/>
</dbReference>
<dbReference type="Pfam" id="PF07075">
    <property type="entry name" value="NamZ_N"/>
    <property type="match status" value="1"/>
</dbReference>
<dbReference type="EMBL" id="PGTN01000014">
    <property type="protein sequence ID" value="PJF48471.1"/>
    <property type="molecule type" value="Genomic_DNA"/>
</dbReference>
<evidence type="ECO:0000259" key="1">
    <source>
        <dbReference type="Pfam" id="PF07075"/>
    </source>
</evidence>
<feature type="domain" description="Peptidoglycan beta-N-acetylmuramidase NamZ C-terminal" evidence="2">
    <location>
        <begin position="227"/>
        <end position="384"/>
    </location>
</feature>
<dbReference type="Gene3D" id="3.90.1150.140">
    <property type="match status" value="1"/>
</dbReference>
<comment type="caution">
    <text evidence="3">The sequence shown here is derived from an EMBL/GenBank/DDBJ whole genome shotgun (WGS) entry which is preliminary data.</text>
</comment>
<organism evidence="3 4">
    <name type="scientific">Candidatus Thermofonsia Clade 3 bacterium</name>
    <dbReference type="NCBI Taxonomy" id="2364212"/>
    <lineage>
        <taxon>Bacteria</taxon>
        <taxon>Bacillati</taxon>
        <taxon>Chloroflexota</taxon>
        <taxon>Candidatus Thermofontia</taxon>
        <taxon>Candidatus Thermofonsia Clade 3</taxon>
    </lineage>
</organism>
<dbReference type="Proteomes" id="UP000230790">
    <property type="component" value="Unassembled WGS sequence"/>
</dbReference>
<reference evidence="3 4" key="1">
    <citation type="submission" date="2017-11" db="EMBL/GenBank/DDBJ databases">
        <title>Evolution of Phototrophy in the Chloroflexi Phylum Driven by Horizontal Gene Transfer.</title>
        <authorList>
            <person name="Ward L.M."/>
            <person name="Hemp J."/>
            <person name="Shih P.M."/>
            <person name="Mcglynn S.E."/>
            <person name="Fischer W."/>
        </authorList>
    </citation>
    <scope>NUCLEOTIDE SEQUENCE [LARGE SCALE GENOMIC DNA]</scope>
    <source>
        <strain evidence="3">JP3_7</strain>
    </source>
</reference>
<dbReference type="InterPro" id="IPR048502">
    <property type="entry name" value="NamZ_N"/>
</dbReference>
<dbReference type="InterPro" id="IPR008302">
    <property type="entry name" value="NamZ"/>
</dbReference>